<protein>
    <submittedName>
        <fullName evidence="7">Recombinase family protein</fullName>
    </submittedName>
</protein>
<name>A0A6G2DR76_STREE</name>
<dbReference type="RefSeq" id="WP_196302970.1">
    <property type="nucleotide sequence ID" value="NZ_WNIB01000864.1"/>
</dbReference>
<dbReference type="PANTHER" id="PTHR30461:SF23">
    <property type="entry name" value="DNA RECOMBINASE-RELATED"/>
    <property type="match status" value="1"/>
</dbReference>
<evidence type="ECO:0000256" key="2">
    <source>
        <dbReference type="ARBA" id="ARBA00023125"/>
    </source>
</evidence>
<dbReference type="InterPro" id="IPR006119">
    <property type="entry name" value="Resolv_N"/>
</dbReference>
<accession>A0A6G2DR76</accession>
<evidence type="ECO:0000313" key="8">
    <source>
        <dbReference type="Proteomes" id="UP000476212"/>
    </source>
</evidence>
<dbReference type="Pfam" id="PF00239">
    <property type="entry name" value="Resolvase"/>
    <property type="match status" value="1"/>
</dbReference>
<dbReference type="InterPro" id="IPR036162">
    <property type="entry name" value="Resolvase-like_N_sf"/>
</dbReference>
<dbReference type="InterPro" id="IPR050639">
    <property type="entry name" value="SSR_resolvase"/>
</dbReference>
<reference evidence="7 8" key="1">
    <citation type="submission" date="2019-11" db="EMBL/GenBank/DDBJ databases">
        <title>Growth characteristics of pneumococcus vary with the chemical composition of the capsule and with environmental conditions.</title>
        <authorList>
            <person name="Tothpal A."/>
            <person name="Desobry K."/>
            <person name="Joshi S."/>
            <person name="Wyllie A.L."/>
            <person name="Weinberger D.M."/>
        </authorList>
    </citation>
    <scope>NUCLEOTIDE SEQUENCE [LARGE SCALE GENOMIC DNA]</scope>
    <source>
        <strain evidence="8">pnumococcus15C</strain>
    </source>
</reference>
<dbReference type="EMBL" id="WNIB01000864">
    <property type="protein sequence ID" value="MTV91669.1"/>
    <property type="molecule type" value="Genomic_DNA"/>
</dbReference>
<feature type="domain" description="Resolvase/invertase-type recombinase catalytic" evidence="6">
    <location>
        <begin position="6"/>
        <end position="59"/>
    </location>
</feature>
<dbReference type="GO" id="GO:0003677">
    <property type="term" value="F:DNA binding"/>
    <property type="evidence" value="ECO:0007669"/>
    <property type="project" value="UniProtKB-KW"/>
</dbReference>
<evidence type="ECO:0000256" key="3">
    <source>
        <dbReference type="ARBA" id="ARBA00023172"/>
    </source>
</evidence>
<dbReference type="Proteomes" id="UP000476212">
    <property type="component" value="Unassembled WGS sequence"/>
</dbReference>
<evidence type="ECO:0000256" key="4">
    <source>
        <dbReference type="PIRSR" id="PIRSR606118-50"/>
    </source>
</evidence>
<evidence type="ECO:0000256" key="1">
    <source>
        <dbReference type="ARBA" id="ARBA00022908"/>
    </source>
</evidence>
<dbReference type="PROSITE" id="PS00397">
    <property type="entry name" value="RECOMBINASES_1"/>
    <property type="match status" value="1"/>
</dbReference>
<keyword evidence="2" id="KW-0238">DNA-binding</keyword>
<organism evidence="7 8">
    <name type="scientific">Streptococcus pneumoniae</name>
    <dbReference type="NCBI Taxonomy" id="1313"/>
    <lineage>
        <taxon>Bacteria</taxon>
        <taxon>Bacillati</taxon>
        <taxon>Bacillota</taxon>
        <taxon>Bacilli</taxon>
        <taxon>Lactobacillales</taxon>
        <taxon>Streptococcaceae</taxon>
        <taxon>Streptococcus</taxon>
    </lineage>
</organism>
<proteinExistence type="predicted"/>
<evidence type="ECO:0000256" key="5">
    <source>
        <dbReference type="PROSITE-ProRule" id="PRU10137"/>
    </source>
</evidence>
<keyword evidence="3" id="KW-0233">DNA recombination</keyword>
<dbReference type="InterPro" id="IPR006118">
    <property type="entry name" value="Recombinase_CS"/>
</dbReference>
<evidence type="ECO:0000259" key="6">
    <source>
        <dbReference type="PROSITE" id="PS51736"/>
    </source>
</evidence>
<dbReference type="Gene3D" id="3.40.50.1390">
    <property type="entry name" value="Resolvase, N-terminal catalytic domain"/>
    <property type="match status" value="1"/>
</dbReference>
<dbReference type="AlphaFoldDB" id="A0A6G2DR76"/>
<dbReference type="PANTHER" id="PTHR30461">
    <property type="entry name" value="DNA-INVERTASE FROM LAMBDOID PROPHAGE"/>
    <property type="match status" value="1"/>
</dbReference>
<evidence type="ECO:0000313" key="7">
    <source>
        <dbReference type="EMBL" id="MTV91669.1"/>
    </source>
</evidence>
<dbReference type="SUPFAM" id="SSF53041">
    <property type="entry name" value="Resolvase-like"/>
    <property type="match status" value="1"/>
</dbReference>
<dbReference type="PROSITE" id="PS51736">
    <property type="entry name" value="RECOMBINASES_3"/>
    <property type="match status" value="1"/>
</dbReference>
<dbReference type="GO" id="GO:0015074">
    <property type="term" value="P:DNA integration"/>
    <property type="evidence" value="ECO:0007669"/>
    <property type="project" value="UniProtKB-KW"/>
</dbReference>
<gene>
    <name evidence="7" type="ORF">GM544_14825</name>
</gene>
<dbReference type="GO" id="GO:0000150">
    <property type="term" value="F:DNA strand exchange activity"/>
    <property type="evidence" value="ECO:0007669"/>
    <property type="project" value="InterPro"/>
</dbReference>
<comment type="caution">
    <text evidence="7">The sequence shown here is derived from an EMBL/GenBank/DDBJ whole genome shotgun (WGS) entry which is preliminary data.</text>
</comment>
<keyword evidence="1" id="KW-0229">DNA integration</keyword>
<feature type="non-terminal residue" evidence="7">
    <location>
        <position position="59"/>
    </location>
</feature>
<sequence>MKTTNKVAIYVRVSTTSQVEEGYSIDEQKDKLEAYCKIKDWKIYDVYVDGGFSGANTQR</sequence>
<feature type="active site" description="O-(5'-phospho-DNA)-serine intermediate" evidence="4 5">
    <location>
        <position position="14"/>
    </location>
</feature>